<gene>
    <name evidence="6" type="ORF">V6N12_063299</name>
</gene>
<feature type="domain" description="Shugoshin C-terminal" evidence="5">
    <location>
        <begin position="544"/>
        <end position="568"/>
    </location>
</feature>
<accession>A0ABR2FBB9</accession>
<feature type="compositionally biased region" description="Basic residues" evidence="4">
    <location>
        <begin position="225"/>
        <end position="234"/>
    </location>
</feature>
<keyword evidence="2" id="KW-0159">Chromosome partition</keyword>
<dbReference type="PANTHER" id="PTHR34373:SF9">
    <property type="entry name" value="SHUGOSHIN 2"/>
    <property type="match status" value="1"/>
</dbReference>
<dbReference type="Pfam" id="PF07557">
    <property type="entry name" value="Shugoshin_C"/>
    <property type="match status" value="1"/>
</dbReference>
<feature type="region of interest" description="Disordered" evidence="4">
    <location>
        <begin position="158"/>
        <end position="243"/>
    </location>
</feature>
<dbReference type="Proteomes" id="UP001472677">
    <property type="component" value="Unassembled WGS sequence"/>
</dbReference>
<evidence type="ECO:0000256" key="4">
    <source>
        <dbReference type="SAM" id="MobiDB-lite"/>
    </source>
</evidence>
<dbReference type="InterPro" id="IPR044693">
    <property type="entry name" value="SGO_plant"/>
</dbReference>
<sequence>MENSPILDTETAVVAGNKLKGGIMENICSMGNESRKGLSDISNLQQQPKVLNQGAKLPDSTGTKEFIDKLQQENMMLMKVLADRNKVIKLSGIELQKLRINLEKFQQQNLLLAQANSQMLAELNLSKDRLKALKHELGCKDAVLKAIKLELGTNKCGTEVEPQKEDDGEGKLHNMDRHCESDESHEEDQGEDKPCNTNRKRQSYCLGPSNIKPDQVKEGVENKRVCSRRQSSRRKAQEPETTEVVFEVDDPKYLASSTSDDKVLESGPSNIKPVRAKEGIGNKSKVCSRRQSARYKAQEPEATVDVLEVDDLKSLASTSDDMVLESGPSNIKPVQANEGIENKSNAFSRRQSSRRKPQEPETTEDVFEGDDQKYLASSTSDDKVLESGPSNIKPVQAKEEFDKKSKVCSRRQSVTCKAREPEATEDVFGVDNTRFLVLSTSDDKVYESGPSDIKPVQAKEGIDNKRACLRRQSARFKAQAPETNKDVFEVDNARILVLSTSDDKVHESSQLYSDDSSVKSEQDNGNMTVSSRIEAQELRRVSAGRPLRRAVEKVQSYKEMKLNVKMRRKE</sequence>
<feature type="region of interest" description="Disordered" evidence="4">
    <location>
        <begin position="506"/>
        <end position="530"/>
    </location>
</feature>
<dbReference type="EMBL" id="JBBPBM010000007">
    <property type="protein sequence ID" value="KAK8575631.1"/>
    <property type="molecule type" value="Genomic_DNA"/>
</dbReference>
<keyword evidence="7" id="KW-1185">Reference proteome</keyword>
<proteinExistence type="inferred from homology"/>
<comment type="similarity">
    <text evidence="1">Belongs to the shugoshin family.</text>
</comment>
<organism evidence="6 7">
    <name type="scientific">Hibiscus sabdariffa</name>
    <name type="common">roselle</name>
    <dbReference type="NCBI Taxonomy" id="183260"/>
    <lineage>
        <taxon>Eukaryota</taxon>
        <taxon>Viridiplantae</taxon>
        <taxon>Streptophyta</taxon>
        <taxon>Embryophyta</taxon>
        <taxon>Tracheophyta</taxon>
        <taxon>Spermatophyta</taxon>
        <taxon>Magnoliopsida</taxon>
        <taxon>eudicotyledons</taxon>
        <taxon>Gunneridae</taxon>
        <taxon>Pentapetalae</taxon>
        <taxon>rosids</taxon>
        <taxon>malvids</taxon>
        <taxon>Malvales</taxon>
        <taxon>Malvaceae</taxon>
        <taxon>Malvoideae</taxon>
        <taxon>Hibiscus</taxon>
    </lineage>
</organism>
<evidence type="ECO:0000256" key="2">
    <source>
        <dbReference type="ARBA" id="ARBA00022829"/>
    </source>
</evidence>
<reference evidence="6 7" key="1">
    <citation type="journal article" date="2024" name="G3 (Bethesda)">
        <title>Genome assembly of Hibiscus sabdariffa L. provides insights into metabolisms of medicinal natural products.</title>
        <authorList>
            <person name="Kim T."/>
        </authorList>
    </citation>
    <scope>NUCLEOTIDE SEQUENCE [LARGE SCALE GENOMIC DNA]</scope>
    <source>
        <strain evidence="6">TK-2024</strain>
        <tissue evidence="6">Old leaves</tissue>
    </source>
</reference>
<name>A0ABR2FBB9_9ROSI</name>
<evidence type="ECO:0000313" key="7">
    <source>
        <dbReference type="Proteomes" id="UP001472677"/>
    </source>
</evidence>
<feature type="region of interest" description="Disordered" evidence="4">
    <location>
        <begin position="256"/>
        <end position="302"/>
    </location>
</feature>
<feature type="region of interest" description="Disordered" evidence="4">
    <location>
        <begin position="318"/>
        <end position="398"/>
    </location>
</feature>
<comment type="caution">
    <text evidence="6">The sequence shown here is derived from an EMBL/GenBank/DDBJ whole genome shotgun (WGS) entry which is preliminary data.</text>
</comment>
<protein>
    <recommendedName>
        <fullName evidence="5">Shugoshin C-terminal domain-containing protein</fullName>
    </recommendedName>
</protein>
<dbReference type="PANTHER" id="PTHR34373">
    <property type="entry name" value="SHUGOSHIN 2"/>
    <property type="match status" value="1"/>
</dbReference>
<evidence type="ECO:0000256" key="3">
    <source>
        <dbReference type="SAM" id="Coils"/>
    </source>
</evidence>
<feature type="coiled-coil region" evidence="3">
    <location>
        <begin position="95"/>
        <end position="136"/>
    </location>
</feature>
<evidence type="ECO:0000259" key="5">
    <source>
        <dbReference type="Pfam" id="PF07557"/>
    </source>
</evidence>
<feature type="compositionally biased region" description="Basic and acidic residues" evidence="4">
    <location>
        <begin position="214"/>
        <end position="224"/>
    </location>
</feature>
<evidence type="ECO:0000313" key="6">
    <source>
        <dbReference type="EMBL" id="KAK8575631.1"/>
    </source>
</evidence>
<feature type="compositionally biased region" description="Basic and acidic residues" evidence="4">
    <location>
        <begin position="161"/>
        <end position="182"/>
    </location>
</feature>
<evidence type="ECO:0000256" key="1">
    <source>
        <dbReference type="ARBA" id="ARBA00010845"/>
    </source>
</evidence>
<dbReference type="InterPro" id="IPR011515">
    <property type="entry name" value="Shugoshin_C"/>
</dbReference>
<keyword evidence="3" id="KW-0175">Coiled coil</keyword>